<dbReference type="InParanoid" id="A0A2H3E5T2"/>
<evidence type="ECO:0000313" key="3">
    <source>
        <dbReference type="Proteomes" id="UP000217790"/>
    </source>
</evidence>
<keyword evidence="3" id="KW-1185">Reference proteome</keyword>
<accession>A0A2H3E5T2</accession>
<feature type="transmembrane region" description="Helical" evidence="1">
    <location>
        <begin position="257"/>
        <end position="274"/>
    </location>
</feature>
<evidence type="ECO:0000313" key="2">
    <source>
        <dbReference type="EMBL" id="PBK95923.1"/>
    </source>
</evidence>
<keyword evidence="1" id="KW-0472">Membrane</keyword>
<reference evidence="3" key="1">
    <citation type="journal article" date="2017" name="Nat. Ecol. Evol.">
        <title>Genome expansion and lineage-specific genetic innovations in the forest pathogenic fungi Armillaria.</title>
        <authorList>
            <person name="Sipos G."/>
            <person name="Prasanna A.N."/>
            <person name="Walter M.C."/>
            <person name="O'Connor E."/>
            <person name="Balint B."/>
            <person name="Krizsan K."/>
            <person name="Kiss B."/>
            <person name="Hess J."/>
            <person name="Varga T."/>
            <person name="Slot J."/>
            <person name="Riley R."/>
            <person name="Boka B."/>
            <person name="Rigling D."/>
            <person name="Barry K."/>
            <person name="Lee J."/>
            <person name="Mihaltcheva S."/>
            <person name="LaButti K."/>
            <person name="Lipzen A."/>
            <person name="Waldron R."/>
            <person name="Moloney N.M."/>
            <person name="Sperisen C."/>
            <person name="Kredics L."/>
            <person name="Vagvoelgyi C."/>
            <person name="Patrignani A."/>
            <person name="Fitzpatrick D."/>
            <person name="Nagy I."/>
            <person name="Doyle S."/>
            <person name="Anderson J.B."/>
            <person name="Grigoriev I.V."/>
            <person name="Gueldener U."/>
            <person name="Muensterkoetter M."/>
            <person name="Nagy L.G."/>
        </authorList>
    </citation>
    <scope>NUCLEOTIDE SEQUENCE [LARGE SCALE GENOMIC DNA]</scope>
    <source>
        <strain evidence="3">Ar21-2</strain>
    </source>
</reference>
<feature type="transmembrane region" description="Helical" evidence="1">
    <location>
        <begin position="122"/>
        <end position="144"/>
    </location>
</feature>
<dbReference type="EMBL" id="KZ293651">
    <property type="protein sequence ID" value="PBK95923.1"/>
    <property type="molecule type" value="Genomic_DNA"/>
</dbReference>
<proteinExistence type="predicted"/>
<protein>
    <recommendedName>
        <fullName evidence="4">G-protein coupled receptors family 1 profile domain-containing protein</fullName>
    </recommendedName>
</protein>
<dbReference type="OrthoDB" id="2896404at2759"/>
<keyword evidence="1" id="KW-1133">Transmembrane helix</keyword>
<feature type="transmembrane region" description="Helical" evidence="1">
    <location>
        <begin position="83"/>
        <end position="110"/>
    </location>
</feature>
<feature type="transmembrane region" description="Helical" evidence="1">
    <location>
        <begin position="216"/>
        <end position="237"/>
    </location>
</feature>
<dbReference type="STRING" id="47427.A0A2H3E5T2"/>
<name>A0A2H3E5T2_ARMGA</name>
<keyword evidence="1" id="KW-0812">Transmembrane</keyword>
<sequence length="288" mass="32473">MNIYTIRTVVAVFNCLHLLGLSLLLVVLVPALFSVRIHRMRTWHAMIISGIIYNLCYMPLMILGQQTGQPPSAGLCIFQSSLIYAAPVLLVSSSLAFLLEVFFVLSHAIYGSALVSSTCTHILLLAVPSFFYMMVFSMTLLIGLQQRESIERDEWSLYCHSTASSPTFIAAIFVLIATLTMIILAVYMAFVLWNTKKRLKSIGADDNLSSIFPPNLFFRFLAFSTCILLAIGLSASILPFPTSYWPFWKMTLTTPPIVIALSFGIQKDMIAFYWRRKRRNRVDSVRLT</sequence>
<feature type="transmembrane region" description="Helical" evidence="1">
    <location>
        <begin position="168"/>
        <end position="195"/>
    </location>
</feature>
<gene>
    <name evidence="2" type="ORF">ARMGADRAFT_753570</name>
</gene>
<evidence type="ECO:0008006" key="4">
    <source>
        <dbReference type="Google" id="ProtNLM"/>
    </source>
</evidence>
<dbReference type="Proteomes" id="UP000217790">
    <property type="component" value="Unassembled WGS sequence"/>
</dbReference>
<organism evidence="2 3">
    <name type="scientific">Armillaria gallica</name>
    <name type="common">Bulbous honey fungus</name>
    <name type="synonym">Armillaria bulbosa</name>
    <dbReference type="NCBI Taxonomy" id="47427"/>
    <lineage>
        <taxon>Eukaryota</taxon>
        <taxon>Fungi</taxon>
        <taxon>Dikarya</taxon>
        <taxon>Basidiomycota</taxon>
        <taxon>Agaricomycotina</taxon>
        <taxon>Agaricomycetes</taxon>
        <taxon>Agaricomycetidae</taxon>
        <taxon>Agaricales</taxon>
        <taxon>Marasmiineae</taxon>
        <taxon>Physalacriaceae</taxon>
        <taxon>Armillaria</taxon>
    </lineage>
</organism>
<feature type="transmembrane region" description="Helical" evidence="1">
    <location>
        <begin position="45"/>
        <end position="63"/>
    </location>
</feature>
<feature type="transmembrane region" description="Helical" evidence="1">
    <location>
        <begin position="6"/>
        <end position="33"/>
    </location>
</feature>
<evidence type="ECO:0000256" key="1">
    <source>
        <dbReference type="SAM" id="Phobius"/>
    </source>
</evidence>
<dbReference type="AlphaFoldDB" id="A0A2H3E5T2"/>
<dbReference type="OMA" id="CARHHYR"/>